<feature type="domain" description="D-isomer specific 2-hydroxyacid dehydrogenase NAD-binding" evidence="5">
    <location>
        <begin position="124"/>
        <end position="249"/>
    </location>
</feature>
<dbReference type="PANTHER" id="PTHR42938">
    <property type="entry name" value="FORMATE DEHYDROGENASE 1"/>
    <property type="match status" value="1"/>
</dbReference>
<keyword evidence="1 3" id="KW-0560">Oxidoreductase</keyword>
<organism evidence="6 7">
    <name type="scientific">Hoylesella saccharolytica F0055</name>
    <dbReference type="NCBI Taxonomy" id="1127699"/>
    <lineage>
        <taxon>Bacteria</taxon>
        <taxon>Pseudomonadati</taxon>
        <taxon>Bacteroidota</taxon>
        <taxon>Bacteroidia</taxon>
        <taxon>Bacteroidales</taxon>
        <taxon>Prevotellaceae</taxon>
        <taxon>Hoylesella</taxon>
    </lineage>
</organism>
<evidence type="ECO:0000256" key="3">
    <source>
        <dbReference type="RuleBase" id="RU003719"/>
    </source>
</evidence>
<accession>L1NIU0</accession>
<evidence type="ECO:0000259" key="4">
    <source>
        <dbReference type="Pfam" id="PF00389"/>
    </source>
</evidence>
<comment type="caution">
    <text evidence="6">The sequence shown here is derived from an EMBL/GenBank/DDBJ whole genome shotgun (WGS) entry which is preliminary data.</text>
</comment>
<dbReference type="InterPro" id="IPR006139">
    <property type="entry name" value="D-isomer_2_OHA_DH_cat_dom"/>
</dbReference>
<dbReference type="GO" id="GO:0016616">
    <property type="term" value="F:oxidoreductase activity, acting on the CH-OH group of donors, NAD or NADP as acceptor"/>
    <property type="evidence" value="ECO:0007669"/>
    <property type="project" value="InterPro"/>
</dbReference>
<name>L1NIU0_9BACT</name>
<keyword evidence="7" id="KW-1185">Reference proteome</keyword>
<dbReference type="HOGENOM" id="CLU_019796_1_3_10"/>
<reference evidence="6 7" key="1">
    <citation type="submission" date="2012-05" db="EMBL/GenBank/DDBJ databases">
        <authorList>
            <person name="Weinstock G."/>
            <person name="Sodergren E."/>
            <person name="Lobos E.A."/>
            <person name="Fulton L."/>
            <person name="Fulton R."/>
            <person name="Courtney L."/>
            <person name="Fronick C."/>
            <person name="O'Laughlin M."/>
            <person name="Godfrey J."/>
            <person name="Wilson R.M."/>
            <person name="Miner T."/>
            <person name="Farmer C."/>
            <person name="Delehaunty K."/>
            <person name="Cordes M."/>
            <person name="Minx P."/>
            <person name="Tomlinson C."/>
            <person name="Chen J."/>
            <person name="Wollam A."/>
            <person name="Pepin K.H."/>
            <person name="Bhonagiri V."/>
            <person name="Zhang X."/>
            <person name="Suruliraj S."/>
            <person name="Warren W."/>
            <person name="Mitreva M."/>
            <person name="Mardis E.R."/>
            <person name="Wilson R.K."/>
        </authorList>
    </citation>
    <scope>NUCLEOTIDE SEQUENCE [LARGE SCALE GENOMIC DNA]</scope>
    <source>
        <strain evidence="6 7">F0055</strain>
    </source>
</reference>
<dbReference type="STRING" id="1127699.HMPREF9151_00439"/>
<dbReference type="InterPro" id="IPR029752">
    <property type="entry name" value="D-isomer_DH_CS1"/>
</dbReference>
<evidence type="ECO:0000256" key="1">
    <source>
        <dbReference type="ARBA" id="ARBA00023002"/>
    </source>
</evidence>
<dbReference type="InterPro" id="IPR006140">
    <property type="entry name" value="D-isomer_DH_NAD-bd"/>
</dbReference>
<comment type="similarity">
    <text evidence="3">Belongs to the D-isomer specific 2-hydroxyacid dehydrogenase family.</text>
</comment>
<protein>
    <submittedName>
        <fullName evidence="6">Putative D-phosphoglycerate dehydrogenase</fullName>
    </submittedName>
</protein>
<dbReference type="Pfam" id="PF02826">
    <property type="entry name" value="2-Hacid_dh_C"/>
    <property type="match status" value="1"/>
</dbReference>
<gene>
    <name evidence="6" type="ORF">HMPREF9151_00439</name>
</gene>
<dbReference type="EMBL" id="AMEP01000039">
    <property type="protein sequence ID" value="EKY03283.1"/>
    <property type="molecule type" value="Genomic_DNA"/>
</dbReference>
<evidence type="ECO:0000256" key="2">
    <source>
        <dbReference type="ARBA" id="ARBA00023027"/>
    </source>
</evidence>
<dbReference type="GO" id="GO:0051287">
    <property type="term" value="F:NAD binding"/>
    <property type="evidence" value="ECO:0007669"/>
    <property type="project" value="InterPro"/>
</dbReference>
<evidence type="ECO:0000259" key="5">
    <source>
        <dbReference type="Pfam" id="PF02826"/>
    </source>
</evidence>
<dbReference type="FunFam" id="3.40.50.720:FF:000492">
    <property type="entry name" value="D3-phosphoglycerate dehydrogenase, putative"/>
    <property type="match status" value="1"/>
</dbReference>
<dbReference type="PATRIC" id="fig|1127699.3.peg.403"/>
<dbReference type="PROSITE" id="PS00065">
    <property type="entry name" value="D_2_HYDROXYACID_DH_1"/>
    <property type="match status" value="1"/>
</dbReference>
<dbReference type="PANTHER" id="PTHR42938:SF47">
    <property type="entry name" value="HYDROXYPYRUVATE REDUCTASE"/>
    <property type="match status" value="1"/>
</dbReference>
<proteinExistence type="inferred from homology"/>
<sequence>MKVLIATEKPFAENALKAIKAEIEQAGHQPVVLEEYTEQQSLLNAVKDVEALIVRSDKITVEVLDAAPKLKIIVRAGAGYDSIDTVYAKQKGVIVENTPGQNANAVAELVFGLLVYAVRSFYNGKSGSELGGKKLGILAFGNVGRNVARIAKGFGMDIYAYDAFCPADVIEAAGVHAVTRQEDLFRLCDIVTLHIPATPETRQSIDYDLVNLLPKGGIVINTARKEVINEPELLKLLANREDIKYITDIKPDADAEFAKLEGRYFSTPKKMGAQTAEANFNAGVAAAKQINAFFADGCTKFQVNK</sequence>
<dbReference type="InterPro" id="IPR036291">
    <property type="entry name" value="NAD(P)-bd_dom_sf"/>
</dbReference>
<dbReference type="Gene3D" id="3.40.50.720">
    <property type="entry name" value="NAD(P)-binding Rossmann-like Domain"/>
    <property type="match status" value="2"/>
</dbReference>
<evidence type="ECO:0000313" key="6">
    <source>
        <dbReference type="EMBL" id="EKY03283.1"/>
    </source>
</evidence>
<dbReference type="SUPFAM" id="SSF52283">
    <property type="entry name" value="Formate/glycerate dehydrogenase catalytic domain-like"/>
    <property type="match status" value="1"/>
</dbReference>
<dbReference type="Proteomes" id="UP000010433">
    <property type="component" value="Unassembled WGS sequence"/>
</dbReference>
<dbReference type="Pfam" id="PF00389">
    <property type="entry name" value="2-Hacid_dh"/>
    <property type="match status" value="1"/>
</dbReference>
<keyword evidence="2" id="KW-0520">NAD</keyword>
<dbReference type="RefSeq" id="WP_009161611.1">
    <property type="nucleotide sequence ID" value="NZ_KB290972.1"/>
</dbReference>
<dbReference type="OrthoDB" id="9777288at2"/>
<evidence type="ECO:0000313" key="7">
    <source>
        <dbReference type="Proteomes" id="UP000010433"/>
    </source>
</evidence>
<feature type="domain" description="D-isomer specific 2-hydroxyacid dehydrogenase catalytic" evidence="4">
    <location>
        <begin position="17"/>
        <end position="304"/>
    </location>
</feature>
<dbReference type="AlphaFoldDB" id="L1NIU0"/>
<dbReference type="SUPFAM" id="SSF51735">
    <property type="entry name" value="NAD(P)-binding Rossmann-fold domains"/>
    <property type="match status" value="1"/>
</dbReference>